<feature type="domain" description="Ice-binding protein C-terminal" evidence="2">
    <location>
        <begin position="234"/>
        <end position="258"/>
    </location>
</feature>
<dbReference type="AlphaFoldDB" id="A0A4R6DT19"/>
<dbReference type="InterPro" id="IPR013424">
    <property type="entry name" value="Ice-binding_C"/>
</dbReference>
<comment type="caution">
    <text evidence="3">The sequence shown here is derived from an EMBL/GenBank/DDBJ whole genome shotgun (WGS) entry which is preliminary data.</text>
</comment>
<feature type="chain" id="PRO_5020374913" evidence="1">
    <location>
        <begin position="38"/>
        <end position="270"/>
    </location>
</feature>
<dbReference type="Proteomes" id="UP000295129">
    <property type="component" value="Unassembled WGS sequence"/>
</dbReference>
<protein>
    <submittedName>
        <fullName evidence="3">Putative secreted protein with PEP-CTERM sorting signal</fullName>
    </submittedName>
</protein>
<name>A0A4R6DT19_9RHOO</name>
<evidence type="ECO:0000256" key="1">
    <source>
        <dbReference type="SAM" id="SignalP"/>
    </source>
</evidence>
<feature type="signal peptide" evidence="1">
    <location>
        <begin position="1"/>
        <end position="37"/>
    </location>
</feature>
<proteinExistence type="predicted"/>
<dbReference type="RefSeq" id="WP_133594016.1">
    <property type="nucleotide sequence ID" value="NZ_SNVV01000018.1"/>
</dbReference>
<sequence length="270" mass="29253">MNPSALCPPDSGRGRSTGLVAFVLALLLSLLASSAQAAPFYRYSYVGNPFGEGNPGASAPPYTADHFIYAEILSPTRLTGSDQNLITLPGLRFTIGDGDVQFTYRESDPVMGMLSPEQIAEAETWPEWLRYETYPDYPYQVIYPREAFDGGVFIYQVDAAGLPTAWFLDLLYSAIWDPRLTEGYRLSSYNDRPGVDGSEDRTDRGSTLGGWGYAYGWAYGNPGQWALTVIDVAAVPEPASLTLLALALGLAGMVMRRRPPGGQGRALAAG</sequence>
<evidence type="ECO:0000259" key="2">
    <source>
        <dbReference type="Pfam" id="PF07589"/>
    </source>
</evidence>
<gene>
    <name evidence="3" type="ORF">C7389_11828</name>
</gene>
<accession>A0A4R6DT19</accession>
<reference evidence="3 4" key="1">
    <citation type="submission" date="2019-03" db="EMBL/GenBank/DDBJ databases">
        <title>Genomic Encyclopedia of Type Strains, Phase IV (KMG-IV): sequencing the most valuable type-strain genomes for metagenomic binning, comparative biology and taxonomic classification.</title>
        <authorList>
            <person name="Goeker M."/>
        </authorList>
    </citation>
    <scope>NUCLEOTIDE SEQUENCE [LARGE SCALE GENOMIC DNA]</scope>
    <source>
        <strain evidence="3 4">DSM 12121</strain>
    </source>
</reference>
<organism evidence="3 4">
    <name type="scientific">Azoarcus indigens</name>
    <dbReference type="NCBI Taxonomy" id="29545"/>
    <lineage>
        <taxon>Bacteria</taxon>
        <taxon>Pseudomonadati</taxon>
        <taxon>Pseudomonadota</taxon>
        <taxon>Betaproteobacteria</taxon>
        <taxon>Rhodocyclales</taxon>
        <taxon>Zoogloeaceae</taxon>
        <taxon>Azoarcus</taxon>
    </lineage>
</organism>
<keyword evidence="4" id="KW-1185">Reference proteome</keyword>
<evidence type="ECO:0000313" key="3">
    <source>
        <dbReference type="EMBL" id="TDN47719.1"/>
    </source>
</evidence>
<dbReference type="NCBIfam" id="TIGR02595">
    <property type="entry name" value="PEP_CTERM"/>
    <property type="match status" value="1"/>
</dbReference>
<keyword evidence="1" id="KW-0732">Signal</keyword>
<evidence type="ECO:0000313" key="4">
    <source>
        <dbReference type="Proteomes" id="UP000295129"/>
    </source>
</evidence>
<dbReference type="Pfam" id="PF07589">
    <property type="entry name" value="PEP-CTERM"/>
    <property type="match status" value="1"/>
</dbReference>
<dbReference type="EMBL" id="SNVV01000018">
    <property type="protein sequence ID" value="TDN47719.1"/>
    <property type="molecule type" value="Genomic_DNA"/>
</dbReference>